<evidence type="ECO:0000313" key="3">
    <source>
        <dbReference type="EMBL" id="MCC3273622.1"/>
    </source>
</evidence>
<feature type="region of interest" description="Disordered" evidence="1">
    <location>
        <begin position="1"/>
        <end position="22"/>
    </location>
</feature>
<evidence type="ECO:0000313" key="5">
    <source>
        <dbReference type="Proteomes" id="UP000829758"/>
    </source>
</evidence>
<organism evidence="3 6">
    <name type="scientific">Arthrobacter zhangbolii</name>
    <dbReference type="NCBI Taxonomy" id="2886936"/>
    <lineage>
        <taxon>Bacteria</taxon>
        <taxon>Bacillati</taxon>
        <taxon>Actinomycetota</taxon>
        <taxon>Actinomycetes</taxon>
        <taxon>Micrococcales</taxon>
        <taxon>Micrococcaceae</taxon>
        <taxon>Arthrobacter</taxon>
    </lineage>
</organism>
<dbReference type="Proteomes" id="UP000829758">
    <property type="component" value="Chromosome"/>
</dbReference>
<dbReference type="AlphaFoldDB" id="A0A9X1MAL8"/>
<dbReference type="GO" id="GO:0003700">
    <property type="term" value="F:DNA-binding transcription factor activity"/>
    <property type="evidence" value="ECO:0007669"/>
    <property type="project" value="InterPro"/>
</dbReference>
<dbReference type="PROSITE" id="PS50995">
    <property type="entry name" value="HTH_MARR_2"/>
    <property type="match status" value="1"/>
</dbReference>
<dbReference type="InterPro" id="IPR036390">
    <property type="entry name" value="WH_DNA-bd_sf"/>
</dbReference>
<dbReference type="SUPFAM" id="SSF46785">
    <property type="entry name" value="Winged helix' DNA-binding domain"/>
    <property type="match status" value="1"/>
</dbReference>
<dbReference type="PANTHER" id="PTHR33164:SF43">
    <property type="entry name" value="HTH-TYPE TRANSCRIPTIONAL REPRESSOR YETL"/>
    <property type="match status" value="1"/>
</dbReference>
<dbReference type="Proteomes" id="UP001155145">
    <property type="component" value="Unassembled WGS sequence"/>
</dbReference>
<sequence>MDIPQQPGDQGGYWYTPDPEHPRARDVLDAVRSYRATETQIRRRTQDSMGMNENDLLAMRYLMQARQAGGSLGPKDLSRLLGISTASTTALIDRLERGGYVQRRARPNDRRAWEIVPTETSDEEVRETVGDMHRRMMQAAAELSPAEADVVIRFMNRLRDSLEEPPADAAPTPTP</sequence>
<gene>
    <name evidence="3" type="ORF">LJ755_12890</name>
    <name evidence="4" type="ORF">MUK71_01875</name>
</gene>
<accession>A0A9X1MAL8</accession>
<dbReference type="RefSeq" id="WP_227929349.1">
    <property type="nucleotide sequence ID" value="NZ_CP094984.1"/>
</dbReference>
<keyword evidence="5" id="KW-1185">Reference proteome</keyword>
<dbReference type="PRINTS" id="PR00598">
    <property type="entry name" value="HTHMARR"/>
</dbReference>
<proteinExistence type="predicted"/>
<protein>
    <submittedName>
        <fullName evidence="3">MarR family transcriptional regulator</fullName>
    </submittedName>
</protein>
<name>A0A9X1MAL8_9MICC</name>
<dbReference type="InterPro" id="IPR036388">
    <property type="entry name" value="WH-like_DNA-bd_sf"/>
</dbReference>
<dbReference type="GO" id="GO:0006950">
    <property type="term" value="P:response to stress"/>
    <property type="evidence" value="ECO:0007669"/>
    <property type="project" value="TreeGrafter"/>
</dbReference>
<feature type="domain" description="HTH marR-type" evidence="2">
    <location>
        <begin position="20"/>
        <end position="160"/>
    </location>
</feature>
<dbReference type="PANTHER" id="PTHR33164">
    <property type="entry name" value="TRANSCRIPTIONAL REGULATOR, MARR FAMILY"/>
    <property type="match status" value="1"/>
</dbReference>
<evidence type="ECO:0000256" key="1">
    <source>
        <dbReference type="SAM" id="MobiDB-lite"/>
    </source>
</evidence>
<dbReference type="InterPro" id="IPR039422">
    <property type="entry name" value="MarR/SlyA-like"/>
</dbReference>
<evidence type="ECO:0000313" key="6">
    <source>
        <dbReference type="Proteomes" id="UP001155145"/>
    </source>
</evidence>
<dbReference type="InterPro" id="IPR000835">
    <property type="entry name" value="HTH_MarR-typ"/>
</dbReference>
<dbReference type="EMBL" id="JAJFZT010000008">
    <property type="protein sequence ID" value="MCC3273622.1"/>
    <property type="molecule type" value="Genomic_DNA"/>
</dbReference>
<dbReference type="EMBL" id="CP094984">
    <property type="protein sequence ID" value="UON92427.1"/>
    <property type="molecule type" value="Genomic_DNA"/>
</dbReference>
<evidence type="ECO:0000259" key="2">
    <source>
        <dbReference type="PROSITE" id="PS50995"/>
    </source>
</evidence>
<reference evidence="3" key="1">
    <citation type="submission" date="2021-10" db="EMBL/GenBank/DDBJ databases">
        <title>Novel species in genus Arthrobacter.</title>
        <authorList>
            <person name="Liu Y."/>
        </authorList>
    </citation>
    <scope>NUCLEOTIDE SEQUENCE</scope>
    <source>
        <strain evidence="3">Zg-Y462</strain>
        <strain evidence="5">zg-Y462</strain>
    </source>
</reference>
<dbReference type="Pfam" id="PF01047">
    <property type="entry name" value="MarR"/>
    <property type="match status" value="1"/>
</dbReference>
<dbReference type="Gene3D" id="1.10.10.10">
    <property type="entry name" value="Winged helix-like DNA-binding domain superfamily/Winged helix DNA-binding domain"/>
    <property type="match status" value="1"/>
</dbReference>
<evidence type="ECO:0000313" key="4">
    <source>
        <dbReference type="EMBL" id="UON92427.1"/>
    </source>
</evidence>
<dbReference type="SMART" id="SM00347">
    <property type="entry name" value="HTH_MARR"/>
    <property type="match status" value="1"/>
</dbReference>